<accession>A0A2U2XG64</accession>
<keyword evidence="1" id="KW-1133">Transmembrane helix</keyword>
<evidence type="ECO:0000313" key="3">
    <source>
        <dbReference type="Proteomes" id="UP000245370"/>
    </source>
</evidence>
<name>A0A2U2XG64_9FLAO</name>
<dbReference type="EMBL" id="QFRJ01000001">
    <property type="protein sequence ID" value="PWH86747.1"/>
    <property type="molecule type" value="Genomic_DNA"/>
</dbReference>
<organism evidence="2 3">
    <name type="scientific">Brumimicrobium oceani</name>
    <dbReference type="NCBI Taxonomy" id="2100725"/>
    <lineage>
        <taxon>Bacteria</taxon>
        <taxon>Pseudomonadati</taxon>
        <taxon>Bacteroidota</taxon>
        <taxon>Flavobacteriia</taxon>
        <taxon>Flavobacteriales</taxon>
        <taxon>Crocinitomicaceae</taxon>
        <taxon>Brumimicrobium</taxon>
    </lineage>
</organism>
<reference evidence="2 3" key="2">
    <citation type="submission" date="2018-05" db="EMBL/GenBank/DDBJ databases">
        <authorList>
            <person name="Lanie J.A."/>
            <person name="Ng W.-L."/>
            <person name="Kazmierczak K.M."/>
            <person name="Andrzejewski T.M."/>
            <person name="Davidsen T.M."/>
            <person name="Wayne K.J."/>
            <person name="Tettelin H."/>
            <person name="Glass J.I."/>
            <person name="Rusch D."/>
            <person name="Podicherti R."/>
            <person name="Tsui H.-C.T."/>
            <person name="Winkler M.E."/>
        </authorList>
    </citation>
    <scope>NUCLEOTIDE SEQUENCE [LARGE SCALE GENOMIC DNA]</scope>
    <source>
        <strain evidence="2 3">C305</strain>
    </source>
</reference>
<dbReference type="NCBIfam" id="TIGR04141">
    <property type="entry name" value="TIGR04141 family sporadically distributed protein"/>
    <property type="match status" value="1"/>
</dbReference>
<evidence type="ECO:0000256" key="1">
    <source>
        <dbReference type="SAM" id="Phobius"/>
    </source>
</evidence>
<proteinExistence type="predicted"/>
<dbReference type="Proteomes" id="UP000245370">
    <property type="component" value="Unassembled WGS sequence"/>
</dbReference>
<gene>
    <name evidence="2" type="ORF">DIT68_00330</name>
</gene>
<keyword evidence="1" id="KW-0472">Membrane</keyword>
<dbReference type="OrthoDB" id="740138at2"/>
<sequence length="577" mass="67962">MKQNPTIYKIESQYSFKKVYEEIKTHLVTNGKIYKEKDIVFNENEGKLIVIESDDKESEWSKFFPTEYVNEFSLQYKMPSLVLLINTSSGIFSIVGGAFYKYLIPYLDQSYGLNTYSRIMSPAKDEIISIKTRGVTGLRAGMQEQFKDNYRIMDYIKFGKIPTELKIKLSNEKADLLFDSFITSKSPHIILNISTGFNLNKKLSFSELCLLIETLEYIETIHPNDFFSSYKEITDKNIIAKNLEPGLINLLFNERKNIIKGKLSNFEICYPGKIEEFYSADEYIIKLKKDNDKYIKIGTTSNKTDILRIILEFLSVNNYDNNLGTFKHKIYNIYILTYKNRRKIFRTALLYHLNSELHLKKIGTYIFLDSKWYKLREIFIVEMNNRSAEILSNHNLNNSILSEKWRKNDLEKRENEADYNDRYLKDNYLVLDRIIVDSIELADVLHIEKEKIYLCHVKYGFSTEMRELYSQITSSARRLKNDLKDDENTFLKSIFKQLLKKERNNGLTEEGFINLFKTKKIIYVMAITGHLLNKHIIKDISKYSSNIAKISLIQCYTEMRTEYYDLSIEIIDNSECF</sequence>
<reference evidence="2 3" key="1">
    <citation type="submission" date="2018-05" db="EMBL/GenBank/DDBJ databases">
        <title>Brumimicrobium oceani sp. nov., isolated from coastal sediment.</title>
        <authorList>
            <person name="Kou Y."/>
        </authorList>
    </citation>
    <scope>NUCLEOTIDE SEQUENCE [LARGE SCALE GENOMIC DNA]</scope>
    <source>
        <strain evidence="2 3">C305</strain>
    </source>
</reference>
<evidence type="ECO:0000313" key="2">
    <source>
        <dbReference type="EMBL" id="PWH86747.1"/>
    </source>
</evidence>
<dbReference type="Pfam" id="PF19614">
    <property type="entry name" value="DUF6119"/>
    <property type="match status" value="1"/>
</dbReference>
<protein>
    <recommendedName>
        <fullName evidence="4">TIGR04141 family sporadically distributed protein</fullName>
    </recommendedName>
</protein>
<keyword evidence="3" id="KW-1185">Reference proteome</keyword>
<comment type="caution">
    <text evidence="2">The sequence shown here is derived from an EMBL/GenBank/DDBJ whole genome shotgun (WGS) entry which is preliminary data.</text>
</comment>
<dbReference type="AlphaFoldDB" id="A0A2U2XG64"/>
<feature type="transmembrane region" description="Helical" evidence="1">
    <location>
        <begin position="81"/>
        <end position="100"/>
    </location>
</feature>
<dbReference type="InterPro" id="IPR026487">
    <property type="entry name" value="CHP04141"/>
</dbReference>
<dbReference type="RefSeq" id="WP_109357828.1">
    <property type="nucleotide sequence ID" value="NZ_QFRJ01000001.1"/>
</dbReference>
<keyword evidence="1" id="KW-0812">Transmembrane</keyword>
<evidence type="ECO:0008006" key="4">
    <source>
        <dbReference type="Google" id="ProtNLM"/>
    </source>
</evidence>